<feature type="transmembrane region" description="Helical" evidence="5">
    <location>
        <begin position="360"/>
        <end position="380"/>
    </location>
</feature>
<keyword evidence="4 5" id="KW-0472">Membrane</keyword>
<evidence type="ECO:0000313" key="9">
    <source>
        <dbReference type="Proteomes" id="UP000004621"/>
    </source>
</evidence>
<evidence type="ECO:0000259" key="7">
    <source>
        <dbReference type="Pfam" id="PF11846"/>
    </source>
</evidence>
<feature type="domain" description="Virulence factor membrane-bound polymerase C-terminal" evidence="7">
    <location>
        <begin position="390"/>
        <end position="566"/>
    </location>
</feature>
<dbReference type="EMBL" id="ACEO02000003">
    <property type="protein sequence ID" value="EFC52621.1"/>
    <property type="molecule type" value="Genomic_DNA"/>
</dbReference>
<dbReference type="Pfam" id="PF11846">
    <property type="entry name" value="Wzy_C_2"/>
    <property type="match status" value="1"/>
</dbReference>
<evidence type="ECO:0000256" key="2">
    <source>
        <dbReference type="ARBA" id="ARBA00022692"/>
    </source>
</evidence>
<dbReference type="Proteomes" id="UP000004621">
    <property type="component" value="Unassembled WGS sequence"/>
</dbReference>
<name>A0A9W5IRY0_NEISU</name>
<gene>
    <name evidence="8" type="ORF">NEISUBOT_03976</name>
</gene>
<dbReference type="AlphaFoldDB" id="A0A9W5IRY0"/>
<accession>A0A9W5IRY0</accession>
<feature type="transmembrane region" description="Helical" evidence="5">
    <location>
        <begin position="183"/>
        <end position="199"/>
    </location>
</feature>
<dbReference type="PANTHER" id="PTHR37422">
    <property type="entry name" value="TEICHURONIC ACID BIOSYNTHESIS PROTEIN TUAE"/>
    <property type="match status" value="1"/>
</dbReference>
<proteinExistence type="predicted"/>
<dbReference type="Pfam" id="PF04932">
    <property type="entry name" value="Wzy_C"/>
    <property type="match status" value="1"/>
</dbReference>
<feature type="transmembrane region" description="Helical" evidence="5">
    <location>
        <begin position="134"/>
        <end position="153"/>
    </location>
</feature>
<feature type="transmembrane region" description="Helical" evidence="5">
    <location>
        <begin position="227"/>
        <end position="243"/>
    </location>
</feature>
<dbReference type="InterPro" id="IPR051533">
    <property type="entry name" value="WaaL-like"/>
</dbReference>
<evidence type="ECO:0000259" key="6">
    <source>
        <dbReference type="Pfam" id="PF04932"/>
    </source>
</evidence>
<dbReference type="GO" id="GO:0016020">
    <property type="term" value="C:membrane"/>
    <property type="evidence" value="ECO:0007669"/>
    <property type="project" value="UniProtKB-SubCell"/>
</dbReference>
<evidence type="ECO:0000256" key="5">
    <source>
        <dbReference type="SAM" id="Phobius"/>
    </source>
</evidence>
<dbReference type="RefSeq" id="WP_004519644.1">
    <property type="nucleotide sequence ID" value="NZ_ACEO02000003.1"/>
</dbReference>
<protein>
    <submittedName>
        <fullName evidence="8">O-antigen polymerase</fullName>
    </submittedName>
</protein>
<comment type="subcellular location">
    <subcellularLocation>
        <location evidence="1">Membrane</location>
        <topology evidence="1">Multi-pass membrane protein</topology>
    </subcellularLocation>
</comment>
<feature type="transmembrane region" description="Helical" evidence="5">
    <location>
        <begin position="21"/>
        <end position="39"/>
    </location>
</feature>
<dbReference type="PANTHER" id="PTHR37422:SF21">
    <property type="entry name" value="EXOQ-LIKE PROTEIN"/>
    <property type="match status" value="1"/>
</dbReference>
<evidence type="ECO:0000256" key="3">
    <source>
        <dbReference type="ARBA" id="ARBA00022989"/>
    </source>
</evidence>
<evidence type="ECO:0000313" key="8">
    <source>
        <dbReference type="EMBL" id="EFC52621.1"/>
    </source>
</evidence>
<comment type="caution">
    <text evidence="8">The sequence shown here is derived from an EMBL/GenBank/DDBJ whole genome shotgun (WGS) entry which is preliminary data.</text>
</comment>
<dbReference type="InterPro" id="IPR021797">
    <property type="entry name" value="Wzy_C_2"/>
</dbReference>
<feature type="transmembrane region" description="Helical" evidence="5">
    <location>
        <begin position="255"/>
        <end position="274"/>
    </location>
</feature>
<dbReference type="InterPro" id="IPR007016">
    <property type="entry name" value="O-antigen_ligase-rel_domated"/>
</dbReference>
<feature type="transmembrane region" description="Helical" evidence="5">
    <location>
        <begin position="70"/>
        <end position="88"/>
    </location>
</feature>
<feature type="transmembrane region" description="Helical" evidence="5">
    <location>
        <begin position="440"/>
        <end position="461"/>
    </location>
</feature>
<feature type="transmembrane region" description="Helical" evidence="5">
    <location>
        <begin position="103"/>
        <end position="122"/>
    </location>
</feature>
<organism evidence="8 9">
    <name type="scientific">Neisseria subflava NJ9703</name>
    <dbReference type="NCBI Taxonomy" id="546268"/>
    <lineage>
        <taxon>Bacteria</taxon>
        <taxon>Pseudomonadati</taxon>
        <taxon>Pseudomonadota</taxon>
        <taxon>Betaproteobacteria</taxon>
        <taxon>Neisseriales</taxon>
        <taxon>Neisseriaceae</taxon>
        <taxon>Neisseria</taxon>
    </lineage>
</organism>
<evidence type="ECO:0000256" key="1">
    <source>
        <dbReference type="ARBA" id="ARBA00004141"/>
    </source>
</evidence>
<keyword evidence="3 5" id="KW-1133">Transmembrane helix</keyword>
<sequence>MTYHTLSDGLTESSVKTFWPLWLSFLWICAVPFLSLYRVGPLPSFYLEAISLSGSLVLTLISAHKGLLNIRLPTLSIGLFAMAAFWSLQARFMHSTYPGMSDITAWTFVILALGAWSVRGWVAAYGQERVVSIFAWSLLIGATIQAAIVWLQFKGWSNVEWLNGIIARSNGTVNGQLGQRNHLGHYLMWGILAASYLWTARKMSNTAGFLFVLALTATLGLVNSRTILGYIAALFLITPLWFWRTRFQHKRALCIFLLTAILAAAFQFGMGSLLDLFGNIKYETAVERAGTSGFEGSMRQIEWSKAWIAFQSAPWFGHGWNSFAQQTFLINAQQQYFPNNILGVLFTHSHNIVMQLLSEMGIVGTLLAALTLLAAVWRLLGRNQTPASLFLLTAAAVSLCHSMLEYPLWYIYFLTVFSLILSLTPSYPKDVSDGPLSTRIRQWVGGIAALSILIGMANLSWEYQNLTQYSRVGKTDDQQTVQNKIDGLQRLSKESSMLAYYADLSLSKRADPTDAYIRPWAEEAALKALTYRPYSSAYQVGLYLYRQGKKEEGAQWMQAMQYYYPYMMYFYADKIRSHPAFAPLLPKLLSDCKDFINAPKHQTAQSCDKP</sequence>
<keyword evidence="2 5" id="KW-0812">Transmembrane</keyword>
<feature type="transmembrane region" description="Helical" evidence="5">
    <location>
        <begin position="206"/>
        <end position="221"/>
    </location>
</feature>
<reference evidence="8 9" key="1">
    <citation type="submission" date="2010-01" db="EMBL/GenBank/DDBJ databases">
        <authorList>
            <person name="Weinstock G."/>
            <person name="Sodergren E."/>
            <person name="Clifton S."/>
            <person name="Fulton L."/>
            <person name="Fulton B."/>
            <person name="Courtney L."/>
            <person name="Fronick C."/>
            <person name="Harrison M."/>
            <person name="Strong C."/>
            <person name="Farmer C."/>
            <person name="Delahaunty K."/>
            <person name="Markovic C."/>
            <person name="Hall O."/>
            <person name="Minx P."/>
            <person name="Tomlinson C."/>
            <person name="Mitreva M."/>
            <person name="Nelson J."/>
            <person name="Hou S."/>
            <person name="Wollam A."/>
            <person name="Pepin K.H."/>
            <person name="Johnson M."/>
            <person name="Bhonagiri V."/>
            <person name="Nash W.E."/>
            <person name="Warren W."/>
            <person name="Chinwalla A."/>
            <person name="Mardis E.R."/>
            <person name="Wilson R.K."/>
        </authorList>
    </citation>
    <scope>NUCLEOTIDE SEQUENCE [LARGE SCALE GENOMIC DNA]</scope>
    <source>
        <strain evidence="8 9">NJ9703</strain>
    </source>
</reference>
<evidence type="ECO:0000256" key="4">
    <source>
        <dbReference type="ARBA" id="ARBA00023136"/>
    </source>
</evidence>
<feature type="domain" description="O-antigen ligase-related" evidence="6">
    <location>
        <begin position="211"/>
        <end position="368"/>
    </location>
</feature>
<feature type="transmembrane region" description="Helical" evidence="5">
    <location>
        <begin position="410"/>
        <end position="428"/>
    </location>
</feature>